<evidence type="ECO:0000259" key="3">
    <source>
        <dbReference type="PROSITE" id="PS50850"/>
    </source>
</evidence>
<dbReference type="PROSITE" id="PS50850">
    <property type="entry name" value="MFS"/>
    <property type="match status" value="1"/>
</dbReference>
<name>A0A1Y1XPH1_9FUNG</name>
<dbReference type="InterPro" id="IPR036259">
    <property type="entry name" value="MFS_trans_sf"/>
</dbReference>
<feature type="transmembrane region" description="Helical" evidence="2">
    <location>
        <begin position="181"/>
        <end position="202"/>
    </location>
</feature>
<dbReference type="STRING" id="1314790.A0A1Y1XPH1"/>
<sequence>MVTVWGTLSDRIGRRPIYVLGFFLTSISILTFTTATNVYPGLLLLRLLFAAGSSACTSMLTALLGDCLSNKRGRVAGVVGIFSGLGALLAVGVLLPLPGRLTKLYDGDSVKAIKTSFYIVGGIAMCLSLFLWFTLPKERSLGQKEAGVDQEKKPENTLALLKEGFLASKDPRVFLGYISSFVARADTVVVSTFISLWVAQYYLDNNLCESEGKASCPQAYNIASRLSGVAQTCAIVGAPVFGILSDRLRRTTTTLIAGVVGMIGCFPFAFSKDPTSGLGNLWAVLIGFGQIGMIVTSMILVNGPYVREEIRGSVAGVYSFFGALAVMVINKAGGWLFDEWMQGAPFVILGICHAIIVVFALATRLRENRLEAGSDQNSP</sequence>
<evidence type="ECO:0000256" key="2">
    <source>
        <dbReference type="SAM" id="Phobius"/>
    </source>
</evidence>
<protein>
    <submittedName>
        <fullName evidence="4">MFS general substrate transporter</fullName>
    </submittedName>
</protein>
<dbReference type="AlphaFoldDB" id="A0A1Y1XPH1"/>
<dbReference type="GO" id="GO:0016020">
    <property type="term" value="C:membrane"/>
    <property type="evidence" value="ECO:0007669"/>
    <property type="project" value="UniProtKB-SubCell"/>
</dbReference>
<keyword evidence="2" id="KW-0812">Transmembrane</keyword>
<evidence type="ECO:0000313" key="4">
    <source>
        <dbReference type="EMBL" id="ORX87632.1"/>
    </source>
</evidence>
<feature type="transmembrane region" description="Helical" evidence="2">
    <location>
        <begin position="315"/>
        <end position="337"/>
    </location>
</feature>
<keyword evidence="5" id="KW-1185">Reference proteome</keyword>
<dbReference type="InterPro" id="IPR020846">
    <property type="entry name" value="MFS_dom"/>
</dbReference>
<dbReference type="Pfam" id="PF07690">
    <property type="entry name" value="MFS_1"/>
    <property type="match status" value="1"/>
</dbReference>
<feature type="transmembrane region" description="Helical" evidence="2">
    <location>
        <begin position="343"/>
        <end position="362"/>
    </location>
</feature>
<evidence type="ECO:0000256" key="1">
    <source>
        <dbReference type="ARBA" id="ARBA00004141"/>
    </source>
</evidence>
<evidence type="ECO:0000313" key="5">
    <source>
        <dbReference type="Proteomes" id="UP000193498"/>
    </source>
</evidence>
<dbReference type="InterPro" id="IPR011701">
    <property type="entry name" value="MFS"/>
</dbReference>
<feature type="transmembrane region" description="Helical" evidence="2">
    <location>
        <begin position="75"/>
        <end position="97"/>
    </location>
</feature>
<comment type="subcellular location">
    <subcellularLocation>
        <location evidence="1">Membrane</location>
        <topology evidence="1">Multi-pass membrane protein</topology>
    </subcellularLocation>
</comment>
<dbReference type="OrthoDB" id="18110at2759"/>
<gene>
    <name evidence="4" type="ORF">K493DRAFT_268678</name>
</gene>
<dbReference type="GO" id="GO:0022857">
    <property type="term" value="F:transmembrane transporter activity"/>
    <property type="evidence" value="ECO:0007669"/>
    <property type="project" value="InterPro"/>
</dbReference>
<feature type="domain" description="Major facilitator superfamily (MFS) profile" evidence="3">
    <location>
        <begin position="1"/>
        <end position="368"/>
    </location>
</feature>
<dbReference type="PANTHER" id="PTHR23524">
    <property type="entry name" value="TRANSPORTER, PUTATIVE (AFU_ORTHOLOGUE AFUA_8G04850)-RELATED"/>
    <property type="match status" value="1"/>
</dbReference>
<organism evidence="4 5">
    <name type="scientific">Basidiobolus meristosporus CBS 931.73</name>
    <dbReference type="NCBI Taxonomy" id="1314790"/>
    <lineage>
        <taxon>Eukaryota</taxon>
        <taxon>Fungi</taxon>
        <taxon>Fungi incertae sedis</taxon>
        <taxon>Zoopagomycota</taxon>
        <taxon>Entomophthoromycotina</taxon>
        <taxon>Basidiobolomycetes</taxon>
        <taxon>Basidiobolales</taxon>
        <taxon>Basidiobolaceae</taxon>
        <taxon>Basidiobolus</taxon>
    </lineage>
</organism>
<feature type="transmembrane region" description="Helical" evidence="2">
    <location>
        <begin position="222"/>
        <end position="244"/>
    </location>
</feature>
<dbReference type="SUPFAM" id="SSF103473">
    <property type="entry name" value="MFS general substrate transporter"/>
    <property type="match status" value="1"/>
</dbReference>
<dbReference type="Gene3D" id="1.20.1250.20">
    <property type="entry name" value="MFS general substrate transporter like domains"/>
    <property type="match status" value="2"/>
</dbReference>
<feature type="transmembrane region" description="Helical" evidence="2">
    <location>
        <begin position="42"/>
        <end position="63"/>
    </location>
</feature>
<feature type="transmembrane region" description="Helical" evidence="2">
    <location>
        <begin position="117"/>
        <end position="135"/>
    </location>
</feature>
<keyword evidence="2" id="KW-0472">Membrane</keyword>
<proteinExistence type="predicted"/>
<dbReference type="InParanoid" id="A0A1Y1XPH1"/>
<feature type="transmembrane region" description="Helical" evidence="2">
    <location>
        <begin position="251"/>
        <end position="270"/>
    </location>
</feature>
<comment type="caution">
    <text evidence="4">The sequence shown here is derived from an EMBL/GenBank/DDBJ whole genome shotgun (WGS) entry which is preliminary data.</text>
</comment>
<feature type="transmembrane region" description="Helical" evidence="2">
    <location>
        <begin position="282"/>
        <end position="303"/>
    </location>
</feature>
<dbReference type="EMBL" id="MCFE01000550">
    <property type="protein sequence ID" value="ORX87632.1"/>
    <property type="molecule type" value="Genomic_DNA"/>
</dbReference>
<feature type="transmembrane region" description="Helical" evidence="2">
    <location>
        <begin position="17"/>
        <end position="36"/>
    </location>
</feature>
<reference evidence="4 5" key="1">
    <citation type="submission" date="2016-07" db="EMBL/GenBank/DDBJ databases">
        <title>Pervasive Adenine N6-methylation of Active Genes in Fungi.</title>
        <authorList>
            <consortium name="DOE Joint Genome Institute"/>
            <person name="Mondo S.J."/>
            <person name="Dannebaum R.O."/>
            <person name="Kuo R.C."/>
            <person name="Labutti K."/>
            <person name="Haridas S."/>
            <person name="Kuo A."/>
            <person name="Salamov A."/>
            <person name="Ahrendt S.R."/>
            <person name="Lipzen A."/>
            <person name="Sullivan W."/>
            <person name="Andreopoulos W.B."/>
            <person name="Clum A."/>
            <person name="Lindquist E."/>
            <person name="Daum C."/>
            <person name="Ramamoorthy G.K."/>
            <person name="Gryganskyi A."/>
            <person name="Culley D."/>
            <person name="Magnuson J.K."/>
            <person name="James T.Y."/>
            <person name="O'Malley M.A."/>
            <person name="Stajich J.E."/>
            <person name="Spatafora J.W."/>
            <person name="Visel A."/>
            <person name="Grigoriev I.V."/>
        </authorList>
    </citation>
    <scope>NUCLEOTIDE SEQUENCE [LARGE SCALE GENOMIC DNA]</scope>
    <source>
        <strain evidence="4 5">CBS 931.73</strain>
    </source>
</reference>
<accession>A0A1Y1XPH1</accession>
<dbReference type="PANTHER" id="PTHR23524:SF1">
    <property type="entry name" value="MRH DOMAIN-CONTAINING PROTEIN-RELATED"/>
    <property type="match status" value="1"/>
</dbReference>
<dbReference type="Proteomes" id="UP000193498">
    <property type="component" value="Unassembled WGS sequence"/>
</dbReference>
<keyword evidence="2" id="KW-1133">Transmembrane helix</keyword>